<feature type="non-terminal residue" evidence="2">
    <location>
        <position position="1"/>
    </location>
</feature>
<sequence>MKSEGGRKRDPTPSSTAREESMVAISLYRGNLHRVPDVPRRWLMPTHNISVRDFKSLLQRRSKALSRLLATTSSSPAKVSTSPDPNLNSNSSIKPDGEGPRTNGSAPEVPLETERVSVGGERPTADVKERKKSDNGDDCMAKSADGFDSVNGSKPCFNEQGSDPVENGGAQAKDENPAVLENPNKETNKEEDLLDDKENRKREVEEKLNVLNEKKHNLVQVLKQILHVEEELKRRSSVQGTAIRPSASLQVDASADTGSMTRQLAPRVGSEVNASGDTEGGEADDLLNHNVLSRQMLQNSSMSPSSESPLRRPAHIQSYMSSHPSRGNFSVSGSPSCLPPTGQSGLPQTCPQQSKVSSKTSFMMYSYSLVKIRFDDCTQLHVDIWDNS</sequence>
<organism evidence="2 3">
    <name type="scientific">Cucurbita argyrosperma subsp. sororia</name>
    <dbReference type="NCBI Taxonomy" id="37648"/>
    <lineage>
        <taxon>Eukaryota</taxon>
        <taxon>Viridiplantae</taxon>
        <taxon>Streptophyta</taxon>
        <taxon>Embryophyta</taxon>
        <taxon>Tracheophyta</taxon>
        <taxon>Spermatophyta</taxon>
        <taxon>Magnoliopsida</taxon>
        <taxon>eudicotyledons</taxon>
        <taxon>Gunneridae</taxon>
        <taxon>Pentapetalae</taxon>
        <taxon>rosids</taxon>
        <taxon>fabids</taxon>
        <taxon>Cucurbitales</taxon>
        <taxon>Cucurbitaceae</taxon>
        <taxon>Cucurbiteae</taxon>
        <taxon>Cucurbita</taxon>
    </lineage>
</organism>
<dbReference type="AlphaFoldDB" id="A0AAV6MUW6"/>
<feature type="region of interest" description="Disordered" evidence="1">
    <location>
        <begin position="69"/>
        <end position="200"/>
    </location>
</feature>
<feature type="compositionally biased region" description="Polar residues" evidence="1">
    <location>
        <begin position="78"/>
        <end position="93"/>
    </location>
</feature>
<dbReference type="PANTHER" id="PTHR36764:SF1">
    <property type="entry name" value="TRNA (ILE)-LYSIDINE SYNTHASE"/>
    <property type="match status" value="1"/>
</dbReference>
<proteinExistence type="predicted"/>
<accession>A0AAV6MUW6</accession>
<feature type="region of interest" description="Disordered" evidence="1">
    <location>
        <begin position="249"/>
        <end position="284"/>
    </location>
</feature>
<feature type="compositionally biased region" description="Basic and acidic residues" evidence="1">
    <location>
        <begin position="1"/>
        <end position="21"/>
    </location>
</feature>
<comment type="caution">
    <text evidence="2">The sequence shown here is derived from an EMBL/GenBank/DDBJ whole genome shotgun (WGS) entry which is preliminary data.</text>
</comment>
<evidence type="ECO:0000256" key="1">
    <source>
        <dbReference type="SAM" id="MobiDB-lite"/>
    </source>
</evidence>
<feature type="compositionally biased region" description="Basic and acidic residues" evidence="1">
    <location>
        <begin position="183"/>
        <end position="200"/>
    </location>
</feature>
<feature type="region of interest" description="Disordered" evidence="1">
    <location>
        <begin position="319"/>
        <end position="353"/>
    </location>
</feature>
<dbReference type="Proteomes" id="UP000685013">
    <property type="component" value="Chromosome 11"/>
</dbReference>
<dbReference type="PANTHER" id="PTHR36764">
    <property type="entry name" value="TRNA (ILE)-LYSIDINE SYNTHASE"/>
    <property type="match status" value="1"/>
</dbReference>
<dbReference type="GO" id="GO:0009507">
    <property type="term" value="C:chloroplast"/>
    <property type="evidence" value="ECO:0007669"/>
    <property type="project" value="TreeGrafter"/>
</dbReference>
<evidence type="ECO:0000313" key="3">
    <source>
        <dbReference type="Proteomes" id="UP000685013"/>
    </source>
</evidence>
<feature type="region of interest" description="Disordered" evidence="1">
    <location>
        <begin position="1"/>
        <end position="22"/>
    </location>
</feature>
<dbReference type="EMBL" id="JAGKQH010000011">
    <property type="protein sequence ID" value="KAG6587512.1"/>
    <property type="molecule type" value="Genomic_DNA"/>
</dbReference>
<feature type="compositionally biased region" description="Basic and acidic residues" evidence="1">
    <location>
        <begin position="123"/>
        <end position="135"/>
    </location>
</feature>
<protein>
    <submittedName>
        <fullName evidence="2">Uncharacterized protein</fullName>
    </submittedName>
</protein>
<name>A0AAV6MUW6_9ROSI</name>
<feature type="compositionally biased region" description="Polar residues" evidence="1">
    <location>
        <begin position="249"/>
        <end position="262"/>
    </location>
</feature>
<reference evidence="2 3" key="1">
    <citation type="journal article" date="2021" name="Hortic Res">
        <title>The domestication of Cucurbita argyrosperma as revealed by the genome of its wild relative.</title>
        <authorList>
            <person name="Barrera-Redondo J."/>
            <person name="Sanchez-de la Vega G."/>
            <person name="Aguirre-Liguori J.A."/>
            <person name="Castellanos-Morales G."/>
            <person name="Gutierrez-Guerrero Y.T."/>
            <person name="Aguirre-Dugua X."/>
            <person name="Aguirre-Planter E."/>
            <person name="Tenaillon M.I."/>
            <person name="Lira-Saade R."/>
            <person name="Eguiarte L.E."/>
        </authorList>
    </citation>
    <scope>NUCLEOTIDE SEQUENCE [LARGE SCALE GENOMIC DNA]</scope>
    <source>
        <strain evidence="2">JBR-2021</strain>
    </source>
</reference>
<keyword evidence="3" id="KW-1185">Reference proteome</keyword>
<gene>
    <name evidence="2" type="ORF">SDJN03_16077</name>
</gene>
<evidence type="ECO:0000313" key="2">
    <source>
        <dbReference type="EMBL" id="KAG6587512.1"/>
    </source>
</evidence>